<dbReference type="Proteomes" id="UP000735302">
    <property type="component" value="Unassembled WGS sequence"/>
</dbReference>
<protein>
    <submittedName>
        <fullName evidence="1">Uncharacterized protein</fullName>
    </submittedName>
</protein>
<reference evidence="1 2" key="1">
    <citation type="journal article" date="2021" name="Elife">
        <title>Chloroplast acquisition without the gene transfer in kleptoplastic sea slugs, Plakobranchus ocellatus.</title>
        <authorList>
            <person name="Maeda T."/>
            <person name="Takahashi S."/>
            <person name="Yoshida T."/>
            <person name="Shimamura S."/>
            <person name="Takaki Y."/>
            <person name="Nagai Y."/>
            <person name="Toyoda A."/>
            <person name="Suzuki Y."/>
            <person name="Arimoto A."/>
            <person name="Ishii H."/>
            <person name="Satoh N."/>
            <person name="Nishiyama T."/>
            <person name="Hasebe M."/>
            <person name="Maruyama T."/>
            <person name="Minagawa J."/>
            <person name="Obokata J."/>
            <person name="Shigenobu S."/>
        </authorList>
    </citation>
    <scope>NUCLEOTIDE SEQUENCE [LARGE SCALE GENOMIC DNA]</scope>
</reference>
<accession>A0AAV4BUS3</accession>
<name>A0AAV4BUS3_9GAST</name>
<evidence type="ECO:0000313" key="1">
    <source>
        <dbReference type="EMBL" id="GFO22801.1"/>
    </source>
</evidence>
<proteinExistence type="predicted"/>
<keyword evidence="2" id="KW-1185">Reference proteome</keyword>
<gene>
    <name evidence="1" type="ORF">PoB_004930600</name>
</gene>
<evidence type="ECO:0000313" key="2">
    <source>
        <dbReference type="Proteomes" id="UP000735302"/>
    </source>
</evidence>
<sequence length="116" mass="13140">MILNIESIDAKPGGRAQLILCRRTRSPAADLPYCSSPKQVPLQRSVINKKKERHELDHHQQKDYLVLLNRQQSRARTHTLSLPHPIVPVSGNPRDAITFRLVFRCAVRGNPLEFGG</sequence>
<dbReference type="AlphaFoldDB" id="A0AAV4BUS3"/>
<comment type="caution">
    <text evidence="1">The sequence shown here is derived from an EMBL/GenBank/DDBJ whole genome shotgun (WGS) entry which is preliminary data.</text>
</comment>
<organism evidence="1 2">
    <name type="scientific">Plakobranchus ocellatus</name>
    <dbReference type="NCBI Taxonomy" id="259542"/>
    <lineage>
        <taxon>Eukaryota</taxon>
        <taxon>Metazoa</taxon>
        <taxon>Spiralia</taxon>
        <taxon>Lophotrochozoa</taxon>
        <taxon>Mollusca</taxon>
        <taxon>Gastropoda</taxon>
        <taxon>Heterobranchia</taxon>
        <taxon>Euthyneura</taxon>
        <taxon>Panpulmonata</taxon>
        <taxon>Sacoglossa</taxon>
        <taxon>Placobranchoidea</taxon>
        <taxon>Plakobranchidae</taxon>
        <taxon>Plakobranchus</taxon>
    </lineage>
</organism>
<dbReference type="EMBL" id="BLXT01005456">
    <property type="protein sequence ID" value="GFO22801.1"/>
    <property type="molecule type" value="Genomic_DNA"/>
</dbReference>